<proteinExistence type="predicted"/>
<dbReference type="AlphaFoldDB" id="A0A939NQX6"/>
<gene>
    <name evidence="1" type="ORF">J4732_20570</name>
</gene>
<evidence type="ECO:0000313" key="1">
    <source>
        <dbReference type="EMBL" id="MBO2007311.1"/>
    </source>
</evidence>
<comment type="caution">
    <text evidence="1">The sequence shown here is derived from an EMBL/GenBank/DDBJ whole genome shotgun (WGS) entry which is preliminary data.</text>
</comment>
<protein>
    <submittedName>
        <fullName evidence="1">Uncharacterized protein</fullName>
    </submittedName>
</protein>
<accession>A0A939NQX6</accession>
<organism evidence="1">
    <name type="scientific">Serratia marcescens</name>
    <dbReference type="NCBI Taxonomy" id="615"/>
    <lineage>
        <taxon>Bacteria</taxon>
        <taxon>Pseudomonadati</taxon>
        <taxon>Pseudomonadota</taxon>
        <taxon>Gammaproteobacteria</taxon>
        <taxon>Enterobacterales</taxon>
        <taxon>Yersiniaceae</taxon>
        <taxon>Serratia</taxon>
    </lineage>
</organism>
<name>A0A939NQX6_SERMA</name>
<sequence>MKELTEAEVMAVSGAASLPTPAKLGTGIGAIVDAGTGLSSMRMRQTPRAKLGEGIGAVIDAGISAFSQLFGRKSS</sequence>
<reference evidence="1" key="1">
    <citation type="submission" date="2021-03" db="EMBL/GenBank/DDBJ databases">
        <title>Molecular epidemiology and mechanisms of colistin and carbapenem resistance in Enterobacteriaceae from clinical isolates, the environment and porcine samples in Pretoria, South Africa.</title>
        <authorList>
            <person name="Bogoshi D."/>
            <person name="Mbelle N.M."/>
            <person name="Naidoo V."/>
            <person name="Osei Sekyere J."/>
        </authorList>
    </citation>
    <scope>NUCLEOTIDE SEQUENCE</scope>
    <source>
        <strain evidence="1">C080</strain>
    </source>
</reference>
<dbReference type="EMBL" id="JAGETR010000182">
    <property type="protein sequence ID" value="MBO2007311.1"/>
    <property type="molecule type" value="Genomic_DNA"/>
</dbReference>